<dbReference type="Proteomes" id="UP000008022">
    <property type="component" value="Unassembled WGS sequence"/>
</dbReference>
<evidence type="ECO:0000313" key="2">
    <source>
        <dbReference type="EnsemblPlants" id="ORUFI10G03580.1"/>
    </source>
</evidence>
<dbReference type="EnsemblPlants" id="ORUFI10G03580.1">
    <property type="protein sequence ID" value="ORUFI10G03580.1"/>
    <property type="gene ID" value="ORUFI10G03580"/>
</dbReference>
<feature type="region of interest" description="Disordered" evidence="1">
    <location>
        <begin position="84"/>
        <end position="103"/>
    </location>
</feature>
<protein>
    <recommendedName>
        <fullName evidence="4">DUF834 domain-containing protein</fullName>
    </recommendedName>
</protein>
<name>A0A0E0QWN4_ORYRU</name>
<dbReference type="HOGENOM" id="CLU_2268180_0_0_1"/>
<dbReference type="Gramene" id="ORUFI10G03580.1">
    <property type="protein sequence ID" value="ORUFI10G03580.1"/>
    <property type="gene ID" value="ORUFI10G03580"/>
</dbReference>
<reference evidence="3" key="1">
    <citation type="submission" date="2013-06" db="EMBL/GenBank/DDBJ databases">
        <authorList>
            <person name="Zhao Q."/>
        </authorList>
    </citation>
    <scope>NUCLEOTIDE SEQUENCE</scope>
    <source>
        <strain evidence="3">cv. W1943</strain>
    </source>
</reference>
<accession>A0A0E0QWN4</accession>
<proteinExistence type="predicted"/>
<sequence length="103" mass="11051">MAERDDAVRTAEHQVMRATADAHEEHGGGAAIDASCDHHHLSIHEEEVNMVAGAWIRPPQSLHEEEVVKMEVTLLADNAHLDAASSELSRGGGLDPASLELAQ</sequence>
<organism evidence="2 3">
    <name type="scientific">Oryza rufipogon</name>
    <name type="common">Brownbeard rice</name>
    <name type="synonym">Asian wild rice</name>
    <dbReference type="NCBI Taxonomy" id="4529"/>
    <lineage>
        <taxon>Eukaryota</taxon>
        <taxon>Viridiplantae</taxon>
        <taxon>Streptophyta</taxon>
        <taxon>Embryophyta</taxon>
        <taxon>Tracheophyta</taxon>
        <taxon>Spermatophyta</taxon>
        <taxon>Magnoliopsida</taxon>
        <taxon>Liliopsida</taxon>
        <taxon>Poales</taxon>
        <taxon>Poaceae</taxon>
        <taxon>BOP clade</taxon>
        <taxon>Oryzoideae</taxon>
        <taxon>Oryzeae</taxon>
        <taxon>Oryzinae</taxon>
        <taxon>Oryza</taxon>
    </lineage>
</organism>
<evidence type="ECO:0000313" key="3">
    <source>
        <dbReference type="Proteomes" id="UP000008022"/>
    </source>
</evidence>
<reference evidence="2" key="2">
    <citation type="submission" date="2015-06" db="UniProtKB">
        <authorList>
            <consortium name="EnsemblPlants"/>
        </authorList>
    </citation>
    <scope>IDENTIFICATION</scope>
</reference>
<evidence type="ECO:0000256" key="1">
    <source>
        <dbReference type="SAM" id="MobiDB-lite"/>
    </source>
</evidence>
<evidence type="ECO:0008006" key="4">
    <source>
        <dbReference type="Google" id="ProtNLM"/>
    </source>
</evidence>
<dbReference type="AlphaFoldDB" id="A0A0E0QWN4"/>
<keyword evidence="3" id="KW-1185">Reference proteome</keyword>